<organism evidence="1 2">
    <name type="scientific">Dallia pectoralis</name>
    <name type="common">Alaska blackfish</name>
    <dbReference type="NCBI Taxonomy" id="75939"/>
    <lineage>
        <taxon>Eukaryota</taxon>
        <taxon>Metazoa</taxon>
        <taxon>Chordata</taxon>
        <taxon>Craniata</taxon>
        <taxon>Vertebrata</taxon>
        <taxon>Euteleostomi</taxon>
        <taxon>Actinopterygii</taxon>
        <taxon>Neopterygii</taxon>
        <taxon>Teleostei</taxon>
        <taxon>Protacanthopterygii</taxon>
        <taxon>Esociformes</taxon>
        <taxon>Umbridae</taxon>
        <taxon>Dallia</taxon>
    </lineage>
</organism>
<evidence type="ECO:0000313" key="2">
    <source>
        <dbReference type="Proteomes" id="UP001157502"/>
    </source>
</evidence>
<reference evidence="1" key="1">
    <citation type="submission" date="2021-05" db="EMBL/GenBank/DDBJ databases">
        <authorList>
            <person name="Pan Q."/>
            <person name="Jouanno E."/>
            <person name="Zahm M."/>
            <person name="Klopp C."/>
            <person name="Cabau C."/>
            <person name="Louis A."/>
            <person name="Berthelot C."/>
            <person name="Parey E."/>
            <person name="Roest Crollius H."/>
            <person name="Montfort J."/>
            <person name="Robinson-Rechavi M."/>
            <person name="Bouchez O."/>
            <person name="Lampietro C."/>
            <person name="Lopez Roques C."/>
            <person name="Donnadieu C."/>
            <person name="Postlethwait J."/>
            <person name="Bobe J."/>
            <person name="Dillon D."/>
            <person name="Chandos A."/>
            <person name="von Hippel F."/>
            <person name="Guiguen Y."/>
        </authorList>
    </citation>
    <scope>NUCLEOTIDE SEQUENCE</scope>
    <source>
        <strain evidence="1">YG-Jan2019</strain>
    </source>
</reference>
<dbReference type="EMBL" id="CM055728">
    <property type="protein sequence ID" value="KAJ8016902.1"/>
    <property type="molecule type" value="Genomic_DNA"/>
</dbReference>
<keyword evidence="2" id="KW-1185">Reference proteome</keyword>
<accession>A0ACC2HMC9</accession>
<dbReference type="Proteomes" id="UP001157502">
    <property type="component" value="Chromosome 1"/>
</dbReference>
<sequence length="158" mass="17281">MQVLKVCCWTLKIWMIQLGLVVLIIQAQNCTKPEGPNLILSDAFINQQTFPDGGRVSFVCSTGYASAGGSKSITCTAGVWTKVIMKCEMVQCDPPPLIPNGERPYPDEETYKYQDVVQYTCKEGFTLNGSSSANCSENEEFQPSPPTCIKVSCPTPVV</sequence>
<name>A0ACC2HMC9_DALPE</name>
<evidence type="ECO:0000313" key="1">
    <source>
        <dbReference type="EMBL" id="KAJ8016902.1"/>
    </source>
</evidence>
<gene>
    <name evidence="1" type="ORF">DPEC_G00012170</name>
</gene>
<comment type="caution">
    <text evidence="1">The sequence shown here is derived from an EMBL/GenBank/DDBJ whole genome shotgun (WGS) entry which is preliminary data.</text>
</comment>
<protein>
    <submittedName>
        <fullName evidence="1">Uncharacterized protein</fullName>
    </submittedName>
</protein>
<proteinExistence type="predicted"/>